<feature type="domain" description="CNA-B" evidence="10">
    <location>
        <begin position="1668"/>
        <end position="1757"/>
    </location>
</feature>
<evidence type="ECO:0000313" key="15">
    <source>
        <dbReference type="Proteomes" id="UP001059773"/>
    </source>
</evidence>
<feature type="region of interest" description="Disordered" evidence="6">
    <location>
        <begin position="2752"/>
        <end position="2814"/>
    </location>
</feature>
<feature type="domain" description="Collagen binding" evidence="9">
    <location>
        <begin position="1149"/>
        <end position="1256"/>
    </location>
</feature>
<dbReference type="Gene3D" id="2.60.40.1280">
    <property type="match status" value="1"/>
</dbReference>
<feature type="domain" description="CNA-B" evidence="10">
    <location>
        <begin position="2438"/>
        <end position="2526"/>
    </location>
</feature>
<feature type="transmembrane region" description="Helical" evidence="7">
    <location>
        <begin position="2820"/>
        <end position="2840"/>
    </location>
</feature>
<feature type="domain" description="CNA-B" evidence="10">
    <location>
        <begin position="2253"/>
        <end position="2339"/>
    </location>
</feature>
<feature type="domain" description="CNA-B" evidence="10">
    <location>
        <begin position="1766"/>
        <end position="1855"/>
    </location>
</feature>
<evidence type="ECO:0000259" key="12">
    <source>
        <dbReference type="Pfam" id="PF17802"/>
    </source>
</evidence>
<dbReference type="RefSeq" id="WP_256709602.1">
    <property type="nucleotide sequence ID" value="NZ_CP101914.1"/>
</dbReference>
<feature type="domain" description="SDR-like Ig" evidence="13">
    <location>
        <begin position="298"/>
        <end position="387"/>
    </location>
</feature>
<dbReference type="InterPro" id="IPR041171">
    <property type="entry name" value="SDR_Ig"/>
</dbReference>
<evidence type="ECO:0000259" key="9">
    <source>
        <dbReference type="Pfam" id="PF05737"/>
    </source>
</evidence>
<sequence length="2849" mass="313874">MKRRAKRASIFMIFLLVMQSVVTGIAPIQTAYAEENKNDTFFDFESISESSFSEEDDGWFLHIDWSLAGYDLEDVSQPVDFNSPAALIEQEGIISSEGEEVEIASFETTEDVIRVTFNESALEHAEAEGTLKLQLPLEEEEVVEGEETTEEAVEEGSTEEGTEEAVEKEAAEEEGTEEAVEEEAAEEEGTEEAVEEEAAEEEGTEEAVEEEAAEEEGTEEVVEEETAEEEGTEEAVEEEAAEEGTEEAVEEEAAEEENIAPSVASKVGPQVELGNIFTFDSFKLNGEEIEDGAIIDIGDGTGVKIEYAWATDDTAAAGDTASIQLPDVFRQVNISGQPIVTSGVTVGTYNIQDGVLQFTFNEAIEDGAVQNGVVGLNLQFDLEKFQEDIEQVIHFNDRSDKTITVIAKPSGDISGIDKEGHPDREQNAREITWIVDVVNNGEEPITEAILKDIIPDGLGEPSEFIVNELTVGLDGSKSVGAEVEVSPSVDGNEFTIAFDHLEPYKGYRVQYTTTIDDYSVQNFTNSATFSYGDTELPAEATVFAGERSNPIEKNGSYNNETGRIDWEIIVNESGGVIDEAIIHDTLPEELTIAEGSIEIHKYDGNWQHIETTTADAFPINLGKVESNEIYQIAFSTDIDWSKVNGGEYQQNNQFTNQAELYDGDTKVGEDEAAVEFTREVLLEKTGKSNVNYDNKTLTWTIDVNKAKHPIGGNAVITDYIPEGLDISKDDIVITKDGEAFNPKSIAINPVSEGENAGKTEVIIDLGDIGSGHIQITYTTEITDFNINKFANSASLNGEGIGEEIVVDTENISPPPNSFDKGFTGINYNEKTIGWRLNVTPIREAITELEIVDTFPDKGLILLPDTVKVTRAGGETLTEGEHYTLEPGTEDGETGYHKGFIIKLDESVLPLNAPLEVTYQTSYDPQLEVEGNQLDPHVRGEGQTKVYKNHAQFTGKTNSDDFSEGRDAQTRTIRDDSWNSGKKEGRLVHINSNGELSNGWVSGSERKVAWQLYTNYQQQNLGTGVVISDTLQYEGTIDEDSIVVKTYEVAGNGNTSITNNLLDAGNYNVDVDGDTFTLTFAEGFEVNERYVIEFTTSVPDISQPNYTNKATVTVGDNDHSYSGTVNYNRHNHFLNKGPVGLQSDSVFTGEEINWQVKVNESLSIIEDAVITDTISTGLVYVQDSLEITAADGSTLVLGEDFTLEVTENDNGETVLTIDLEGTVTGILTLNYTTVVTETDGEVNNTVELSGSDIKNKTVESERLKATQFSWVDGEYNPNRGAIRVTKIDSEEEETIANNEAVFKLSYDLNGERVQFGEAFTTENGVLNIGNLPLRTYYLEEVESPNGYVLSNEVIEITVDEPYGRNEIVHEVNFENTKEKIDVTGTKEWQGGENQRPESIELQLFRNGEALGNPVTLEADETEYTWTDLDRTDSGGNAYEYTVDEVQVPENYEKTVSEDGLTITNEFVSPTTEIPVKKAWEDANNQDGNRPESVEVALFVNGEETDVENVILNNETGWQGSFTDLPELDNSGDKITYTVAEVDVPEQYESDVAGDAENGFVITNSYTPGTVDIPVEKIWEDANNQDGARPDGITVRLYADGEATQRFIILNETNNWKVTFINLDEYQNGERITYTVVESNVPAGYESTVSGSTENGYTITNSYSPEMTDITVEKAWEDANNQDGARPDSITVHLYDDRSNVVATEEITADNDGNWSHVFENLPKYRDGVEIAYNVAEDTVEDYSTTISNHGNGTFTVTNEHTPEQTSVTVNKFWNDKNDQDGQRPDSIRVQLLADGDALGNEVLITAADNWSYTWSGLDANRDGGEPIDYTVEEVDVPAGYESDINDENHGAISITNSYEPELIDIPVSKVWDDANNQDGNRPESITLHVINGKSEIVQTAEVTSDENGEWSHVFEGLPKYDNGKAIQYRITEDAIEGYGTTAVKQADGFVITNSYTPEQTSLTVMKGWEDGNNQDGVRPEHVTVQLFADGKPVNKPVRLSSENDWTHTWTELDVYQDGGQEINYTAEETNVPKGYEEPTVEEVNGNVLITNNRTSDTVEIPVTKEWDDAENQDGVRPDSVTVNVINDASEIVGTIELNEENDWTHTFEGLPKNRNGEEIGYRVTEDSVAEYSTELETGDDGNVTVTNAYTPEQTSVTVSKGWNDNENQDGIRPEQIEVQLYAGENEIGDTVILSAENDWMYTWSELDAYQNGGEEINYTVEEVSVPEGYEVSVNDADHGNIMLTNHHEPEQTSVHVSKAWDDAENQDGIRPASITVNLLADGEEIDSIELNESNNWQADFADLDKFKNGELIDYTVEESAVDGYEDETTGNAEDGYVITNMHEPELIDLEGTKTWDDADNQDGKRPESITVHLLANGEEVEDVEVTEESDWSYAFTDLPKFENGEEINYTIQEDDVEDYSTEITGMDITNSYTPGKTSINVIKHWEDANNQDGIRPESITVKLIADGEETEKEVILSADNNWQADFTDLGEYNNGELIDYTVEESAVDGYEAETSGSAENGYVITNTHEPERIDVKGTKTWDDNNYTDQRPDSITVNLLADGIKVDSVGVTAEMGWTFEFTDVPKFADGTEITYTVEEAAVNGYVTDNVEGNAADGFTITNRPAKVSVGDYVWIDVNKDGLQDETDIPLEGVVLTIEDEDGNPVTDVYGNPVGPVTTDENGYYIFENLPIDQTYIVRIDREASAEALEGYVPTLEEVGNDNSIDSSTWFAVSRHLTEDGEHDPTLDFGFVKAESEEPGEDPGKEPGEDPGKEPGEGPGKDSEEAPGKPEEASGKDSGEDSGDSEGTDESDGETLPGTATTMFNLLLISLGLLAAGTILIIVNRFRNRSSN</sequence>
<feature type="domain" description="CNA-B" evidence="10">
    <location>
        <begin position="1864"/>
        <end position="1953"/>
    </location>
</feature>
<feature type="compositionally biased region" description="Acidic residues" evidence="6">
    <location>
        <begin position="137"/>
        <end position="258"/>
    </location>
</feature>
<evidence type="ECO:0000313" key="14">
    <source>
        <dbReference type="EMBL" id="UUI04700.1"/>
    </source>
</evidence>
<dbReference type="Gene3D" id="2.60.40.740">
    <property type="match status" value="6"/>
</dbReference>
<protein>
    <submittedName>
        <fullName evidence="14">Cna B-type domain-containing protein</fullName>
    </submittedName>
</protein>
<evidence type="ECO:0000256" key="3">
    <source>
        <dbReference type="ARBA" id="ARBA00022525"/>
    </source>
</evidence>
<feature type="domain" description="Collagen binding" evidence="9">
    <location>
        <begin position="682"/>
        <end position="800"/>
    </location>
</feature>
<accession>A0ABY5JWD5</accession>
<keyword evidence="5" id="KW-0572">Peptidoglycan-anchor</keyword>
<dbReference type="Proteomes" id="UP001059773">
    <property type="component" value="Chromosome"/>
</dbReference>
<feature type="domain" description="CNA-B" evidence="10">
    <location>
        <begin position="1571"/>
        <end position="1660"/>
    </location>
</feature>
<keyword evidence="15" id="KW-1185">Reference proteome</keyword>
<feature type="domain" description="CNA-B" evidence="10">
    <location>
        <begin position="2349"/>
        <end position="2430"/>
    </location>
</feature>
<feature type="domain" description="CNA-B" evidence="10">
    <location>
        <begin position="2534"/>
        <end position="2620"/>
    </location>
</feature>
<dbReference type="Pfam" id="PF17802">
    <property type="entry name" value="SpaA"/>
    <property type="match status" value="1"/>
</dbReference>
<feature type="domain" description="CNA-B" evidence="10">
    <location>
        <begin position="2059"/>
        <end position="2146"/>
    </location>
</feature>
<dbReference type="Pfam" id="PF05738">
    <property type="entry name" value="Cna_B"/>
    <property type="match status" value="13"/>
</dbReference>
<dbReference type="CDD" id="cd00222">
    <property type="entry name" value="CollagenBindB"/>
    <property type="match status" value="13"/>
</dbReference>
<keyword evidence="7" id="KW-0472">Membrane</keyword>
<feature type="compositionally biased region" description="Acidic residues" evidence="6">
    <location>
        <begin position="2797"/>
        <end position="2810"/>
    </location>
</feature>
<dbReference type="InterPro" id="IPR041033">
    <property type="entry name" value="SpaA_PFL_dom_1"/>
</dbReference>
<dbReference type="SUPFAM" id="SSF49401">
    <property type="entry name" value="Bacterial adhesins"/>
    <property type="match status" value="7"/>
</dbReference>
<feature type="domain" description="CNA-B" evidence="10">
    <location>
        <begin position="1472"/>
        <end position="1563"/>
    </location>
</feature>
<dbReference type="InterPro" id="IPR033764">
    <property type="entry name" value="Sdr_B"/>
</dbReference>
<dbReference type="Gene3D" id="2.60.40.1140">
    <property type="entry name" value="Collagen-binding surface protein Cna, B-type domain"/>
    <property type="match status" value="13"/>
</dbReference>
<evidence type="ECO:0000256" key="5">
    <source>
        <dbReference type="ARBA" id="ARBA00023088"/>
    </source>
</evidence>
<feature type="signal peptide" evidence="8">
    <location>
        <begin position="1"/>
        <end position="33"/>
    </location>
</feature>
<feature type="domain" description="Collagen binding" evidence="9">
    <location>
        <begin position="997"/>
        <end position="1115"/>
    </location>
</feature>
<dbReference type="SUPFAM" id="SSF117074">
    <property type="entry name" value="Hypothetical protein PA1324"/>
    <property type="match status" value="1"/>
</dbReference>
<feature type="domain" description="SD-repeat containing protein B" evidence="11">
    <location>
        <begin position="2626"/>
        <end position="2748"/>
    </location>
</feature>
<feature type="domain" description="Collagen binding" evidence="9">
    <location>
        <begin position="416"/>
        <end position="534"/>
    </location>
</feature>
<dbReference type="InterPro" id="IPR008966">
    <property type="entry name" value="Adhesion_dom_sf"/>
</dbReference>
<feature type="domain" description="Collagen binding" evidence="9">
    <location>
        <begin position="550"/>
        <end position="665"/>
    </location>
</feature>
<dbReference type="InterPro" id="IPR013783">
    <property type="entry name" value="Ig-like_fold"/>
</dbReference>
<feature type="domain" description="CNA-B" evidence="10">
    <location>
        <begin position="2155"/>
        <end position="2244"/>
    </location>
</feature>
<keyword evidence="7" id="KW-1133">Transmembrane helix</keyword>
<dbReference type="Pfam" id="PF05737">
    <property type="entry name" value="Collagen_bind"/>
    <property type="match status" value="5"/>
</dbReference>
<evidence type="ECO:0000256" key="4">
    <source>
        <dbReference type="ARBA" id="ARBA00022729"/>
    </source>
</evidence>
<dbReference type="InterPro" id="IPR011252">
    <property type="entry name" value="Fibrogen-bd_dom1"/>
</dbReference>
<feature type="domain" description="CNA-B" evidence="10">
    <location>
        <begin position="1381"/>
        <end position="1463"/>
    </location>
</feature>
<feature type="compositionally biased region" description="Basic and acidic residues" evidence="6">
    <location>
        <begin position="2759"/>
        <end position="2796"/>
    </location>
</feature>
<evidence type="ECO:0000256" key="6">
    <source>
        <dbReference type="SAM" id="MobiDB-lite"/>
    </source>
</evidence>
<reference evidence="14" key="1">
    <citation type="submission" date="2022-07" db="EMBL/GenBank/DDBJ databases">
        <title>FELIX.</title>
        <authorList>
            <person name="Wan K.H."/>
            <person name="Park S."/>
            <person name="Lawrence Q."/>
            <person name="Eichenberger J.P."/>
            <person name="Booth B.W."/>
            <person name="Piaggio A.J."/>
            <person name="Chandler J.C."/>
            <person name="Franklin A.B."/>
            <person name="Celniker S.E."/>
        </authorList>
    </citation>
    <scope>NUCLEOTIDE SEQUENCE</scope>
    <source>
        <strain evidence="14">QA-1986 374</strain>
    </source>
</reference>
<evidence type="ECO:0000259" key="10">
    <source>
        <dbReference type="Pfam" id="PF05738"/>
    </source>
</evidence>
<dbReference type="SUPFAM" id="SSF49478">
    <property type="entry name" value="Cna protein B-type domain"/>
    <property type="match status" value="13"/>
</dbReference>
<feature type="domain" description="SpaA-like prealbumin fold" evidence="12">
    <location>
        <begin position="1280"/>
        <end position="1360"/>
    </location>
</feature>
<comment type="subcellular location">
    <subcellularLocation>
        <location evidence="1">Secreted</location>
        <location evidence="1">Cell wall</location>
        <topology evidence="1">Peptidoglycan-anchor</topology>
    </subcellularLocation>
</comment>
<dbReference type="EMBL" id="CP101914">
    <property type="protein sequence ID" value="UUI04700.1"/>
    <property type="molecule type" value="Genomic_DNA"/>
</dbReference>
<organism evidence="14 15">
    <name type="scientific">Oceanobacillus jeddahense</name>
    <dbReference type="NCBI Taxonomy" id="1462527"/>
    <lineage>
        <taxon>Bacteria</taxon>
        <taxon>Bacillati</taxon>
        <taxon>Bacillota</taxon>
        <taxon>Bacilli</taxon>
        <taxon>Bacillales</taxon>
        <taxon>Bacillaceae</taxon>
        <taxon>Oceanobacillus</taxon>
    </lineage>
</organism>
<proteinExistence type="predicted"/>
<dbReference type="Pfam" id="PF17210">
    <property type="entry name" value="SdrD_B"/>
    <property type="match status" value="1"/>
</dbReference>
<feature type="domain" description="CNA-B" evidence="10">
    <location>
        <begin position="1962"/>
        <end position="2050"/>
    </location>
</feature>
<evidence type="ECO:0000256" key="2">
    <source>
        <dbReference type="ARBA" id="ARBA00022512"/>
    </source>
</evidence>
<dbReference type="InterPro" id="IPR008456">
    <property type="entry name" value="Collagen-bd_dom"/>
</dbReference>
<keyword evidence="7" id="KW-0812">Transmembrane</keyword>
<dbReference type="Gene3D" id="2.60.40.10">
    <property type="entry name" value="Immunoglobulins"/>
    <property type="match status" value="2"/>
</dbReference>
<feature type="region of interest" description="Disordered" evidence="6">
    <location>
        <begin position="129"/>
        <end position="263"/>
    </location>
</feature>
<dbReference type="Pfam" id="PF17961">
    <property type="entry name" value="Big_8"/>
    <property type="match status" value="1"/>
</dbReference>
<keyword evidence="3" id="KW-0964">Secreted</keyword>
<dbReference type="InterPro" id="IPR008454">
    <property type="entry name" value="Collagen-bd_Cna-like_B-typ_dom"/>
</dbReference>
<evidence type="ECO:0000256" key="7">
    <source>
        <dbReference type="SAM" id="Phobius"/>
    </source>
</evidence>
<gene>
    <name evidence="14" type="ORF">NP439_08630</name>
</gene>
<name>A0ABY5JWD5_9BACI</name>
<evidence type="ECO:0000259" key="13">
    <source>
        <dbReference type="Pfam" id="PF17961"/>
    </source>
</evidence>
<evidence type="ECO:0000256" key="1">
    <source>
        <dbReference type="ARBA" id="ARBA00004168"/>
    </source>
</evidence>
<feature type="chain" id="PRO_5045582935" evidence="8">
    <location>
        <begin position="34"/>
        <end position="2849"/>
    </location>
</feature>
<keyword evidence="4 8" id="KW-0732">Signal</keyword>
<evidence type="ECO:0000259" key="11">
    <source>
        <dbReference type="Pfam" id="PF17210"/>
    </source>
</evidence>
<evidence type="ECO:0000256" key="8">
    <source>
        <dbReference type="SAM" id="SignalP"/>
    </source>
</evidence>
<keyword evidence="2" id="KW-0134">Cell wall</keyword>